<organism evidence="3 4">
    <name type="scientific">Segnochrobactrum spirostomi</name>
    <dbReference type="NCBI Taxonomy" id="2608987"/>
    <lineage>
        <taxon>Bacteria</taxon>
        <taxon>Pseudomonadati</taxon>
        <taxon>Pseudomonadota</taxon>
        <taxon>Alphaproteobacteria</taxon>
        <taxon>Hyphomicrobiales</taxon>
        <taxon>Segnochrobactraceae</taxon>
        <taxon>Segnochrobactrum</taxon>
    </lineage>
</organism>
<reference evidence="3 4" key="1">
    <citation type="submission" date="2019-09" db="EMBL/GenBank/DDBJ databases">
        <title>Segnochrobactrum spirostomi gen. nov., sp. nov., isolated from the ciliate Spirostomum cf. yagiui and description of a novel family, Segnochrobactraceae fam. nov. within the order Rhizobiales of the class Alphaproteobacteria.</title>
        <authorList>
            <person name="Akter S."/>
            <person name="Shazib S.U.A."/>
            <person name="Shin M.K."/>
        </authorList>
    </citation>
    <scope>NUCLEOTIDE SEQUENCE [LARGE SCALE GENOMIC DNA]</scope>
    <source>
        <strain evidence="3 4">Sp-1</strain>
    </source>
</reference>
<dbReference type="Proteomes" id="UP000332515">
    <property type="component" value="Unassembled WGS sequence"/>
</dbReference>
<evidence type="ECO:0000313" key="4">
    <source>
        <dbReference type="Proteomes" id="UP000332515"/>
    </source>
</evidence>
<dbReference type="InterPro" id="IPR036761">
    <property type="entry name" value="TTHA0802/YceI-like_sf"/>
</dbReference>
<dbReference type="RefSeq" id="WP_153491135.1">
    <property type="nucleotide sequence ID" value="NZ_VWNA01000003.1"/>
</dbReference>
<dbReference type="PANTHER" id="PTHR34406:SF1">
    <property type="entry name" value="PROTEIN YCEI"/>
    <property type="match status" value="1"/>
</dbReference>
<keyword evidence="1" id="KW-0732">Signal</keyword>
<dbReference type="Gene3D" id="2.40.128.110">
    <property type="entry name" value="Lipid/polyisoprenoid-binding, YceI-like"/>
    <property type="match status" value="1"/>
</dbReference>
<dbReference type="InterPro" id="IPR007372">
    <property type="entry name" value="Lipid/polyisoprenoid-bd_YceI"/>
</dbReference>
<comment type="caution">
    <text evidence="3">The sequence shown here is derived from an EMBL/GenBank/DDBJ whole genome shotgun (WGS) entry which is preliminary data.</text>
</comment>
<feature type="domain" description="Lipid/polyisoprenoid-binding YceI-like" evidence="2">
    <location>
        <begin position="31"/>
        <end position="191"/>
    </location>
</feature>
<protein>
    <submittedName>
        <fullName evidence="3">YceI family protein</fullName>
    </submittedName>
</protein>
<evidence type="ECO:0000256" key="1">
    <source>
        <dbReference type="SAM" id="SignalP"/>
    </source>
</evidence>
<gene>
    <name evidence="3" type="ORF">F0357_23460</name>
</gene>
<dbReference type="Pfam" id="PF04264">
    <property type="entry name" value="YceI"/>
    <property type="match status" value="1"/>
</dbReference>
<feature type="chain" id="PRO_5025573433" evidence="1">
    <location>
        <begin position="30"/>
        <end position="194"/>
    </location>
</feature>
<evidence type="ECO:0000259" key="2">
    <source>
        <dbReference type="SMART" id="SM00867"/>
    </source>
</evidence>
<dbReference type="AlphaFoldDB" id="A0A6A7Y9J5"/>
<sequence>MFSLSRLRRPVLLATAALLAAAPFAAASAAEWVVDPAKSTLAFSATQTGNAFEGKFGKWSGTIDFDPANPAAGHAAITIDVASAATGDTQKDEALPQPDWFDASKFPNAVFEVKSFKAKGGDEYDAVGTLTIRDKSRDLVLPVKIDISGDTAHATGSVKLVRTDYGVGQGSWSDGQYVGLDVEVKIDVTATRKN</sequence>
<dbReference type="EMBL" id="VWNA01000003">
    <property type="protein sequence ID" value="MQT15556.1"/>
    <property type="molecule type" value="Genomic_DNA"/>
</dbReference>
<dbReference type="PANTHER" id="PTHR34406">
    <property type="entry name" value="PROTEIN YCEI"/>
    <property type="match status" value="1"/>
</dbReference>
<proteinExistence type="predicted"/>
<keyword evidence="4" id="KW-1185">Reference proteome</keyword>
<evidence type="ECO:0000313" key="3">
    <source>
        <dbReference type="EMBL" id="MQT15556.1"/>
    </source>
</evidence>
<dbReference type="SUPFAM" id="SSF101874">
    <property type="entry name" value="YceI-like"/>
    <property type="match status" value="1"/>
</dbReference>
<dbReference type="SMART" id="SM00867">
    <property type="entry name" value="YceI"/>
    <property type="match status" value="1"/>
</dbReference>
<name>A0A6A7Y9J5_9HYPH</name>
<accession>A0A6A7Y9J5</accession>
<feature type="signal peptide" evidence="1">
    <location>
        <begin position="1"/>
        <end position="29"/>
    </location>
</feature>